<evidence type="ECO:0000313" key="2">
    <source>
        <dbReference type="EMBL" id="MBW82609.1"/>
    </source>
</evidence>
<dbReference type="EMBL" id="GGEC01002126">
    <property type="protein sequence ID" value="MBW82609.1"/>
    <property type="molecule type" value="Transcribed_RNA"/>
</dbReference>
<feature type="compositionally biased region" description="Basic and acidic residues" evidence="1">
    <location>
        <begin position="41"/>
        <end position="71"/>
    </location>
</feature>
<dbReference type="AlphaFoldDB" id="A0A2P2IMZ6"/>
<feature type="region of interest" description="Disordered" evidence="1">
    <location>
        <begin position="39"/>
        <end position="71"/>
    </location>
</feature>
<name>A0A2P2IMZ6_RHIMU</name>
<reference evidence="2" key="1">
    <citation type="submission" date="2018-02" db="EMBL/GenBank/DDBJ databases">
        <title>Rhizophora mucronata_Transcriptome.</title>
        <authorList>
            <person name="Meera S.P."/>
            <person name="Sreeshan A."/>
            <person name="Augustine A."/>
        </authorList>
    </citation>
    <scope>NUCLEOTIDE SEQUENCE</scope>
    <source>
        <tissue evidence="2">Leaf</tissue>
    </source>
</reference>
<evidence type="ECO:0000256" key="1">
    <source>
        <dbReference type="SAM" id="MobiDB-lite"/>
    </source>
</evidence>
<feature type="region of interest" description="Disordered" evidence="1">
    <location>
        <begin position="1"/>
        <end position="23"/>
    </location>
</feature>
<proteinExistence type="predicted"/>
<sequence length="71" mass="8227">METAMLFSDEKVLSRSTQIQSKEQDYKKTIELQFFRKSRDKGKSKEVKGTKGVREKKEEESGPKSKLSNEV</sequence>
<protein>
    <submittedName>
        <fullName evidence="2">Uncharacterized protein</fullName>
    </submittedName>
</protein>
<organism evidence="2">
    <name type="scientific">Rhizophora mucronata</name>
    <name type="common">Asiatic mangrove</name>
    <dbReference type="NCBI Taxonomy" id="61149"/>
    <lineage>
        <taxon>Eukaryota</taxon>
        <taxon>Viridiplantae</taxon>
        <taxon>Streptophyta</taxon>
        <taxon>Embryophyta</taxon>
        <taxon>Tracheophyta</taxon>
        <taxon>Spermatophyta</taxon>
        <taxon>Magnoliopsida</taxon>
        <taxon>eudicotyledons</taxon>
        <taxon>Gunneridae</taxon>
        <taxon>Pentapetalae</taxon>
        <taxon>rosids</taxon>
        <taxon>fabids</taxon>
        <taxon>Malpighiales</taxon>
        <taxon>Rhizophoraceae</taxon>
        <taxon>Rhizophora</taxon>
    </lineage>
</organism>
<accession>A0A2P2IMZ6</accession>